<dbReference type="CDD" id="cd00796">
    <property type="entry name" value="INT_Rci_Hp1_C"/>
    <property type="match status" value="1"/>
</dbReference>
<dbReference type="InterPro" id="IPR044068">
    <property type="entry name" value="CB"/>
</dbReference>
<dbReference type="EMBL" id="CP036347">
    <property type="protein sequence ID" value="QDU05732.1"/>
    <property type="molecule type" value="Genomic_DNA"/>
</dbReference>
<dbReference type="RefSeq" id="WP_145044260.1">
    <property type="nucleotide sequence ID" value="NZ_CP036347.1"/>
</dbReference>
<dbReference type="AlphaFoldDB" id="A0A517WKE9"/>
<dbReference type="PANTHER" id="PTHR30349">
    <property type="entry name" value="PHAGE INTEGRASE-RELATED"/>
    <property type="match status" value="1"/>
</dbReference>
<evidence type="ECO:0000256" key="5">
    <source>
        <dbReference type="PROSITE-ProRule" id="PRU01248"/>
    </source>
</evidence>
<dbReference type="InterPro" id="IPR002104">
    <property type="entry name" value="Integrase_catalytic"/>
</dbReference>
<dbReference type="SUPFAM" id="SSF56349">
    <property type="entry name" value="DNA breaking-rejoining enzymes"/>
    <property type="match status" value="1"/>
</dbReference>
<dbReference type="PANTHER" id="PTHR30349:SF64">
    <property type="entry name" value="PROPHAGE INTEGRASE INTD-RELATED"/>
    <property type="match status" value="1"/>
</dbReference>
<name>A0A517WKE9_9PLAN</name>
<comment type="similarity">
    <text evidence="1">Belongs to the 'phage' integrase family.</text>
</comment>
<dbReference type="PROSITE" id="PS51900">
    <property type="entry name" value="CB"/>
    <property type="match status" value="1"/>
</dbReference>
<reference evidence="8 9" key="1">
    <citation type="submission" date="2019-02" db="EMBL/GenBank/DDBJ databases">
        <title>Deep-cultivation of Planctomycetes and their phenomic and genomic characterization uncovers novel biology.</title>
        <authorList>
            <person name="Wiegand S."/>
            <person name="Jogler M."/>
            <person name="Boedeker C."/>
            <person name="Pinto D."/>
            <person name="Vollmers J."/>
            <person name="Rivas-Marin E."/>
            <person name="Kohn T."/>
            <person name="Peeters S.H."/>
            <person name="Heuer A."/>
            <person name="Rast P."/>
            <person name="Oberbeckmann S."/>
            <person name="Bunk B."/>
            <person name="Jeske O."/>
            <person name="Meyerdierks A."/>
            <person name="Storesund J.E."/>
            <person name="Kallscheuer N."/>
            <person name="Luecker S."/>
            <person name="Lage O.M."/>
            <person name="Pohl T."/>
            <person name="Merkel B.J."/>
            <person name="Hornburger P."/>
            <person name="Mueller R.-W."/>
            <person name="Bruemmer F."/>
            <person name="Labrenz M."/>
            <person name="Spormann A.M."/>
            <person name="Op den Camp H."/>
            <person name="Overmann J."/>
            <person name="Amann R."/>
            <person name="Jetten M.S.M."/>
            <person name="Mascher T."/>
            <person name="Medema M.H."/>
            <person name="Devos D.P."/>
            <person name="Kaster A.-K."/>
            <person name="Ovreas L."/>
            <person name="Rohde M."/>
            <person name="Galperin M.Y."/>
            <person name="Jogler C."/>
        </authorList>
    </citation>
    <scope>NUCLEOTIDE SEQUENCE [LARGE SCALE GENOMIC DNA]</scope>
    <source>
        <strain evidence="8 9">V6</strain>
    </source>
</reference>
<evidence type="ECO:0000256" key="3">
    <source>
        <dbReference type="ARBA" id="ARBA00023125"/>
    </source>
</evidence>
<dbReference type="Pfam" id="PF00589">
    <property type="entry name" value="Phage_integrase"/>
    <property type="match status" value="1"/>
</dbReference>
<sequence>MPRKRKNEKIKAEFFIWLISQRGTIYQADGRSNTINVGRHSLGTSIYQEAIEAVYELDRIKAVEHGLLDADELDSREKQSLPLLEGRQHYETDISSSLLTGGIRQSSQKRYKAVLDKFIKFCELEQISCWEQVDVKLLKRYAAFLESKDYAFRTIYFEVYTVKQIINWLIKEELLPNGKAIDLSLPKAQGTSTYCWKPKQVAVMVKYCRKNKALNWLGDIIICLACTGLRISELASLRWSDIDLEEGMLRLTDETMIKKKSKASKRTTKSGYNRSFPINSTLLEVFHKMPNRSGNVFRGPRGGQLKPDTVRLILIRDVIKPLAKKFPQSEDEIGFADGRPHSFRHYFCSTCANSGVPENMVMRWLGHRSSEMVQHYYHLHDEEAKQRMDTLRFIG</sequence>
<dbReference type="Proteomes" id="UP000320722">
    <property type="component" value="Chromosome"/>
</dbReference>
<evidence type="ECO:0000256" key="2">
    <source>
        <dbReference type="ARBA" id="ARBA00022908"/>
    </source>
</evidence>
<feature type="domain" description="Core-binding (CB)" evidence="7">
    <location>
        <begin position="81"/>
        <end position="170"/>
    </location>
</feature>
<evidence type="ECO:0000259" key="7">
    <source>
        <dbReference type="PROSITE" id="PS51900"/>
    </source>
</evidence>
<dbReference type="InterPro" id="IPR011010">
    <property type="entry name" value="DNA_brk_join_enz"/>
</dbReference>
<evidence type="ECO:0000313" key="9">
    <source>
        <dbReference type="Proteomes" id="UP000320722"/>
    </source>
</evidence>
<dbReference type="InterPro" id="IPR050090">
    <property type="entry name" value="Tyrosine_recombinase_XerCD"/>
</dbReference>
<dbReference type="Gene3D" id="1.10.443.10">
    <property type="entry name" value="Intergrase catalytic core"/>
    <property type="match status" value="1"/>
</dbReference>
<feature type="domain" description="Tyr recombinase" evidence="6">
    <location>
        <begin position="191"/>
        <end position="389"/>
    </location>
</feature>
<dbReference type="GO" id="GO:0015074">
    <property type="term" value="P:DNA integration"/>
    <property type="evidence" value="ECO:0007669"/>
    <property type="project" value="UniProtKB-KW"/>
</dbReference>
<dbReference type="PROSITE" id="PS51898">
    <property type="entry name" value="TYR_RECOMBINASE"/>
    <property type="match status" value="1"/>
</dbReference>
<gene>
    <name evidence="8" type="ORF">V6x_54730</name>
</gene>
<keyword evidence="4" id="KW-0233">DNA recombination</keyword>
<dbReference type="GO" id="GO:0003677">
    <property type="term" value="F:DNA binding"/>
    <property type="evidence" value="ECO:0007669"/>
    <property type="project" value="UniProtKB-UniRule"/>
</dbReference>
<protein>
    <submittedName>
        <fullName evidence="8">Tn916 family transposase</fullName>
    </submittedName>
</protein>
<dbReference type="InterPro" id="IPR025269">
    <property type="entry name" value="SAM-like_dom"/>
</dbReference>
<accession>A0A517WKE9</accession>
<dbReference type="Pfam" id="PF13102">
    <property type="entry name" value="Phage_int_SAM_5"/>
    <property type="match status" value="1"/>
</dbReference>
<dbReference type="GO" id="GO:0006310">
    <property type="term" value="P:DNA recombination"/>
    <property type="evidence" value="ECO:0007669"/>
    <property type="project" value="UniProtKB-KW"/>
</dbReference>
<evidence type="ECO:0000256" key="1">
    <source>
        <dbReference type="ARBA" id="ARBA00008857"/>
    </source>
</evidence>
<proteinExistence type="inferred from homology"/>
<dbReference type="InterPro" id="IPR013762">
    <property type="entry name" value="Integrase-like_cat_sf"/>
</dbReference>
<dbReference type="InterPro" id="IPR010998">
    <property type="entry name" value="Integrase_recombinase_N"/>
</dbReference>
<keyword evidence="3 5" id="KW-0238">DNA-binding</keyword>
<organism evidence="8 9">
    <name type="scientific">Gimesia chilikensis</name>
    <dbReference type="NCBI Taxonomy" id="2605989"/>
    <lineage>
        <taxon>Bacteria</taxon>
        <taxon>Pseudomonadati</taxon>
        <taxon>Planctomycetota</taxon>
        <taxon>Planctomycetia</taxon>
        <taxon>Planctomycetales</taxon>
        <taxon>Planctomycetaceae</taxon>
        <taxon>Gimesia</taxon>
    </lineage>
</organism>
<evidence type="ECO:0000259" key="6">
    <source>
        <dbReference type="PROSITE" id="PS51898"/>
    </source>
</evidence>
<evidence type="ECO:0000313" key="8">
    <source>
        <dbReference type="EMBL" id="QDU05732.1"/>
    </source>
</evidence>
<dbReference type="Gene3D" id="1.10.150.130">
    <property type="match status" value="1"/>
</dbReference>
<evidence type="ECO:0000256" key="4">
    <source>
        <dbReference type="ARBA" id="ARBA00023172"/>
    </source>
</evidence>
<keyword evidence="2" id="KW-0229">DNA integration</keyword>